<proteinExistence type="predicted"/>
<keyword evidence="3" id="KW-1185">Reference proteome</keyword>
<feature type="region of interest" description="Disordered" evidence="1">
    <location>
        <begin position="135"/>
        <end position="234"/>
    </location>
</feature>
<protein>
    <submittedName>
        <fullName evidence="2">Uncharacterized protein</fullName>
    </submittedName>
</protein>
<feature type="region of interest" description="Disordered" evidence="1">
    <location>
        <begin position="101"/>
        <end position="120"/>
    </location>
</feature>
<gene>
    <name evidence="2" type="ORF">TRITD_2Av1G234590</name>
</gene>
<evidence type="ECO:0000313" key="3">
    <source>
        <dbReference type="Proteomes" id="UP000324705"/>
    </source>
</evidence>
<dbReference type="Gramene" id="TRITD2Av1G234590.1">
    <property type="protein sequence ID" value="TRITD2Av1G234590.1"/>
    <property type="gene ID" value="TRITD2Av1G234590"/>
</dbReference>
<feature type="compositionally biased region" description="Basic and acidic residues" evidence="1">
    <location>
        <begin position="217"/>
        <end position="234"/>
    </location>
</feature>
<dbReference type="EMBL" id="LT934113">
    <property type="protein sequence ID" value="VAH34972.1"/>
    <property type="molecule type" value="Genomic_DNA"/>
</dbReference>
<reference evidence="2 3" key="1">
    <citation type="submission" date="2017-09" db="EMBL/GenBank/DDBJ databases">
        <authorList>
            <consortium name="International Durum Wheat Genome Sequencing Consortium (IDWGSC)"/>
            <person name="Milanesi L."/>
        </authorList>
    </citation>
    <scope>NUCLEOTIDE SEQUENCE [LARGE SCALE GENOMIC DNA]</scope>
    <source>
        <strain evidence="3">cv. Svevo</strain>
    </source>
</reference>
<dbReference type="Proteomes" id="UP000324705">
    <property type="component" value="Chromosome 2A"/>
</dbReference>
<dbReference type="AlphaFoldDB" id="A0A9R1RB90"/>
<dbReference type="OMA" id="EVAWRCS"/>
<name>A0A9R1RB90_TRITD</name>
<evidence type="ECO:0000256" key="1">
    <source>
        <dbReference type="SAM" id="MobiDB-lite"/>
    </source>
</evidence>
<organism evidence="2 3">
    <name type="scientific">Triticum turgidum subsp. durum</name>
    <name type="common">Durum wheat</name>
    <name type="synonym">Triticum durum</name>
    <dbReference type="NCBI Taxonomy" id="4567"/>
    <lineage>
        <taxon>Eukaryota</taxon>
        <taxon>Viridiplantae</taxon>
        <taxon>Streptophyta</taxon>
        <taxon>Embryophyta</taxon>
        <taxon>Tracheophyta</taxon>
        <taxon>Spermatophyta</taxon>
        <taxon>Magnoliopsida</taxon>
        <taxon>Liliopsida</taxon>
        <taxon>Poales</taxon>
        <taxon>Poaceae</taxon>
        <taxon>BOP clade</taxon>
        <taxon>Pooideae</taxon>
        <taxon>Triticodae</taxon>
        <taxon>Triticeae</taxon>
        <taxon>Triticinae</taxon>
        <taxon>Triticum</taxon>
    </lineage>
</organism>
<evidence type="ECO:0000313" key="2">
    <source>
        <dbReference type="EMBL" id="VAH34972.1"/>
    </source>
</evidence>
<sequence length="234" mass="25150">MTVKLAGPCDVRHCCRCNLHCYDSLDHLLNQVVAHATPSLPRSTTNHIQDVHTRTTSPGYTAAAGALKDSLCTRAQRLSSGKQGRSPAQLAAMRRVSPACGHNGMLPGHHGTWRKESRSRPLEYTAAEAASGYVNFGGGDSEVPQKIGNREADHGQRTRQWRLNLDHEGRRRSATVEQAARHAEGEAEQGGSPVARSSSGSGDCGGAEVAWRCSVEQGRDGGSEERRCGRAEMA</sequence>
<accession>A0A9R1RB90</accession>